<evidence type="ECO:0000256" key="10">
    <source>
        <dbReference type="SAM" id="MobiDB-lite"/>
    </source>
</evidence>
<dbReference type="NCBIfam" id="TIGR00840">
    <property type="entry name" value="b_cpa1"/>
    <property type="match status" value="1"/>
</dbReference>
<protein>
    <recommendedName>
        <fullName evidence="9">Sodium/hydrogen exchanger</fullName>
    </recommendedName>
</protein>
<feature type="transmembrane region" description="Helical" evidence="11">
    <location>
        <begin position="69"/>
        <end position="86"/>
    </location>
</feature>
<evidence type="ECO:0000256" key="5">
    <source>
        <dbReference type="ARBA" id="ARBA00023053"/>
    </source>
</evidence>
<feature type="transmembrane region" description="Helical" evidence="11">
    <location>
        <begin position="6"/>
        <end position="25"/>
    </location>
</feature>
<feature type="transmembrane region" description="Helical" evidence="11">
    <location>
        <begin position="289"/>
        <end position="312"/>
    </location>
</feature>
<evidence type="ECO:0000256" key="3">
    <source>
        <dbReference type="ARBA" id="ARBA00022692"/>
    </source>
</evidence>
<feature type="transmembrane region" description="Helical" evidence="11">
    <location>
        <begin position="360"/>
        <end position="378"/>
    </location>
</feature>
<evidence type="ECO:0000256" key="6">
    <source>
        <dbReference type="ARBA" id="ARBA00023065"/>
    </source>
</evidence>
<dbReference type="GO" id="GO:0098719">
    <property type="term" value="P:sodium ion import across plasma membrane"/>
    <property type="evidence" value="ECO:0007669"/>
    <property type="project" value="TreeGrafter"/>
</dbReference>
<dbReference type="InterPro" id="IPR006153">
    <property type="entry name" value="Cation/H_exchanger_TM"/>
</dbReference>
<keyword evidence="6 9" id="KW-0406">Ion transport</keyword>
<keyword evidence="4 11" id="KW-1133">Transmembrane helix</keyword>
<evidence type="ECO:0000256" key="8">
    <source>
        <dbReference type="ARBA" id="ARBA00023201"/>
    </source>
</evidence>
<keyword evidence="7 11" id="KW-0472">Membrane</keyword>
<dbReference type="PANTHER" id="PTHR10110">
    <property type="entry name" value="SODIUM/HYDROGEN EXCHANGER"/>
    <property type="match status" value="1"/>
</dbReference>
<dbReference type="Proteomes" id="UP000717585">
    <property type="component" value="Unassembled WGS sequence"/>
</dbReference>
<dbReference type="PRINTS" id="PR01084">
    <property type="entry name" value="NAHEXCHNGR"/>
</dbReference>
<comment type="similarity">
    <text evidence="9">Belongs to the monovalent cation:proton antiporter 1 (CPA1) transporter (TC 2.A.36) family.</text>
</comment>
<feature type="transmembrane region" description="Helical" evidence="11">
    <location>
        <begin position="205"/>
        <end position="227"/>
    </location>
</feature>
<sequence length="636" mass="69727">MSLETDVLVVVLLLFFVVLGLSLFHCAGIHALPESSIAIVIGMIVGVFVELFLSTSSSLYSFLVFDTDVFFYILLPPILLDSGYLLNKTQLFRNFGTIMLYAIVGTILNAFFTAASVWAAPQLFGGSIEPSFVEAVTFGALISAVDPVAVLAIFEETQVNDFLSILVSGESLMNDAASIVLFQGFRALVGETVTFWSIVWLVLKFFIVVVASTIIGFLFAALGSLITKYLTRKVSVAETLVMFLTSLLAYVICDILTLSGVIGILTASIAHSHYTDRNLSGRSLTSARYIFRALAMIAETIIFVQLGIAFFTENVWLVNWLQLIWVYLTISVSRLMFTILLSWLSNLFRPPSEQISWRDEFVLTYGGLRGAIAFGLAIDFPEEDEELRTAVIRITLLIVLITVFLQGSTMKYVLKLLEISLRDRRAAEQEDSLPVQTLMAAVPQVVSGIYVISGHGSLLHNLAKWDARFIVPVLTRVPIVHGEALIMAFDRDLHTTAATAGARLGVSPAVASSGSSTLRRPLQFGYRTSEALGVDTEPRVYAGSPSEYVPASPAMGSTDEPTSSDSEAGERHHIPTTPPSTPPDTEHLEPPEEEEHAPEAESPPLMDLGLALRGPRYLRPRRLEATPAITRRRPSR</sequence>
<feature type="transmembrane region" description="Helical" evidence="11">
    <location>
        <begin position="247"/>
        <end position="269"/>
    </location>
</feature>
<keyword evidence="9" id="KW-0050">Antiport</keyword>
<proteinExistence type="inferred from homology"/>
<keyword evidence="8 9" id="KW-0739">Sodium transport</keyword>
<evidence type="ECO:0000313" key="14">
    <source>
        <dbReference type="Proteomes" id="UP000717585"/>
    </source>
</evidence>
<dbReference type="Gene3D" id="6.10.140.1330">
    <property type="match status" value="1"/>
</dbReference>
<keyword evidence="2 9" id="KW-0813">Transport</keyword>
<evidence type="ECO:0000256" key="9">
    <source>
        <dbReference type="RuleBase" id="RU003722"/>
    </source>
</evidence>
<dbReference type="PANTHER" id="PTHR10110:SF126">
    <property type="entry name" value="NA(+)_H(+) EXCHANGER PROTEIN 7"/>
    <property type="match status" value="1"/>
</dbReference>
<evidence type="ECO:0000256" key="2">
    <source>
        <dbReference type="ARBA" id="ARBA00022448"/>
    </source>
</evidence>
<organism evidence="13 14">
    <name type="scientific">Carpediemonas membranifera</name>
    <dbReference type="NCBI Taxonomy" id="201153"/>
    <lineage>
        <taxon>Eukaryota</taxon>
        <taxon>Metamonada</taxon>
        <taxon>Carpediemonas-like organisms</taxon>
        <taxon>Carpediemonas</taxon>
    </lineage>
</organism>
<dbReference type="InterPro" id="IPR004709">
    <property type="entry name" value="NaH_exchanger"/>
</dbReference>
<gene>
    <name evidence="13" type="ORF">J8273_3652</name>
</gene>
<feature type="region of interest" description="Disordered" evidence="10">
    <location>
        <begin position="540"/>
        <end position="636"/>
    </location>
</feature>
<evidence type="ECO:0000313" key="13">
    <source>
        <dbReference type="EMBL" id="KAG9394680.1"/>
    </source>
</evidence>
<comment type="caution">
    <text evidence="13">The sequence shown here is derived from an EMBL/GenBank/DDBJ whole genome shotgun (WGS) entry which is preliminary data.</text>
</comment>
<feature type="domain" description="Cation/H+ exchanger transmembrane" evidence="12">
    <location>
        <begin position="15"/>
        <end position="415"/>
    </location>
</feature>
<keyword evidence="14" id="KW-1185">Reference proteome</keyword>
<dbReference type="InterPro" id="IPR018422">
    <property type="entry name" value="Cation/H_exchanger_CPA1"/>
</dbReference>
<feature type="transmembrane region" description="Helical" evidence="11">
    <location>
        <begin position="37"/>
        <end position="63"/>
    </location>
</feature>
<evidence type="ECO:0000256" key="7">
    <source>
        <dbReference type="ARBA" id="ARBA00023136"/>
    </source>
</evidence>
<dbReference type="GO" id="GO:0015386">
    <property type="term" value="F:potassium:proton antiporter activity"/>
    <property type="evidence" value="ECO:0007669"/>
    <property type="project" value="TreeGrafter"/>
</dbReference>
<evidence type="ECO:0000259" key="12">
    <source>
        <dbReference type="Pfam" id="PF00999"/>
    </source>
</evidence>
<accession>A0A8J6AYP7</accession>
<dbReference type="GO" id="GO:0015385">
    <property type="term" value="F:sodium:proton antiporter activity"/>
    <property type="evidence" value="ECO:0007669"/>
    <property type="project" value="InterPro"/>
</dbReference>
<dbReference type="GO" id="GO:0005886">
    <property type="term" value="C:plasma membrane"/>
    <property type="evidence" value="ECO:0007669"/>
    <property type="project" value="TreeGrafter"/>
</dbReference>
<keyword evidence="3 9" id="KW-0812">Transmembrane</keyword>
<keyword evidence="5" id="KW-0915">Sodium</keyword>
<feature type="compositionally biased region" description="Low complexity" evidence="10">
    <location>
        <begin position="600"/>
        <end position="617"/>
    </location>
</feature>
<feature type="transmembrane region" description="Helical" evidence="11">
    <location>
        <begin position="324"/>
        <end position="348"/>
    </location>
</feature>
<dbReference type="OrthoDB" id="196264at2759"/>
<feature type="transmembrane region" description="Helical" evidence="11">
    <location>
        <begin position="132"/>
        <end position="154"/>
    </location>
</feature>
<feature type="transmembrane region" description="Helical" evidence="11">
    <location>
        <begin position="390"/>
        <end position="414"/>
    </location>
</feature>
<reference evidence="13" key="1">
    <citation type="submission" date="2021-05" db="EMBL/GenBank/DDBJ databases">
        <title>A free-living protist that lacks canonical eukaryotic 1 DNA replication and segregation systems.</title>
        <authorList>
            <person name="Salas-Leiva D.E."/>
            <person name="Tromer E.C."/>
            <person name="Curtis B.A."/>
            <person name="Jerlstrom-Hultqvist J."/>
            <person name="Kolisko M."/>
            <person name="Yi Z."/>
            <person name="Salas-Leiva J.S."/>
            <person name="Gallot-Lavallee L."/>
            <person name="Kops G.J.P.L."/>
            <person name="Archibald J.M."/>
            <person name="Simpson A.G.B."/>
            <person name="Roger A.J."/>
        </authorList>
    </citation>
    <scope>NUCLEOTIDE SEQUENCE</scope>
    <source>
        <strain evidence="13">BICM</strain>
    </source>
</reference>
<comment type="subcellular location">
    <subcellularLocation>
        <location evidence="1">Membrane</location>
        <topology evidence="1">Multi-pass membrane protein</topology>
    </subcellularLocation>
</comment>
<evidence type="ECO:0000256" key="11">
    <source>
        <dbReference type="SAM" id="Phobius"/>
    </source>
</evidence>
<dbReference type="EMBL" id="JAHDYR010000013">
    <property type="protein sequence ID" value="KAG9394680.1"/>
    <property type="molecule type" value="Genomic_DNA"/>
</dbReference>
<dbReference type="Pfam" id="PF00999">
    <property type="entry name" value="Na_H_Exchanger"/>
    <property type="match status" value="1"/>
</dbReference>
<evidence type="ECO:0000256" key="1">
    <source>
        <dbReference type="ARBA" id="ARBA00004141"/>
    </source>
</evidence>
<evidence type="ECO:0000256" key="4">
    <source>
        <dbReference type="ARBA" id="ARBA00022989"/>
    </source>
</evidence>
<name>A0A8J6AYP7_9EUKA</name>
<feature type="transmembrane region" description="Helical" evidence="11">
    <location>
        <begin position="98"/>
        <end position="120"/>
    </location>
</feature>
<dbReference type="AlphaFoldDB" id="A0A8J6AYP7"/>
<dbReference type="GO" id="GO:0051453">
    <property type="term" value="P:regulation of intracellular pH"/>
    <property type="evidence" value="ECO:0007669"/>
    <property type="project" value="TreeGrafter"/>
</dbReference>